<dbReference type="Pfam" id="PF03050">
    <property type="entry name" value="DDE_Tnp_IS66"/>
    <property type="match status" value="1"/>
</dbReference>
<dbReference type="PANTHER" id="PTHR33678">
    <property type="entry name" value="BLL1576 PROTEIN"/>
    <property type="match status" value="1"/>
</dbReference>
<organism evidence="2">
    <name type="scientific">hydrothermal vent metagenome</name>
    <dbReference type="NCBI Taxonomy" id="652676"/>
    <lineage>
        <taxon>unclassified sequences</taxon>
        <taxon>metagenomes</taxon>
        <taxon>ecological metagenomes</taxon>
    </lineage>
</organism>
<name>A0A3B1BW42_9ZZZZ</name>
<dbReference type="InterPro" id="IPR052344">
    <property type="entry name" value="Transposase-related"/>
</dbReference>
<gene>
    <name evidence="2" type="ORF">MNBD_GAMMA25-697</name>
</gene>
<evidence type="ECO:0000259" key="1">
    <source>
        <dbReference type="Pfam" id="PF03050"/>
    </source>
</evidence>
<dbReference type="EMBL" id="UOFY01000030">
    <property type="protein sequence ID" value="VAX08837.1"/>
    <property type="molecule type" value="Genomic_DNA"/>
</dbReference>
<evidence type="ECO:0000313" key="2">
    <source>
        <dbReference type="EMBL" id="VAX08837.1"/>
    </source>
</evidence>
<reference evidence="2" key="1">
    <citation type="submission" date="2018-06" db="EMBL/GenBank/DDBJ databases">
        <authorList>
            <person name="Zhirakovskaya E."/>
        </authorList>
    </citation>
    <scope>NUCLEOTIDE SEQUENCE</scope>
</reference>
<sequence>MGATGWAARNAGYFLFDYDPRRGQAVPQRLLEGFHGYLQTDGYDGYNAAVINGKLTHEGCWAHARRKFSEAVKANGLESYAYLRKIFTELPRAVSVEDIEILLPWNAQTKGRL</sequence>
<dbReference type="AlphaFoldDB" id="A0A3B1BW42"/>
<proteinExistence type="predicted"/>
<dbReference type="PANTHER" id="PTHR33678:SF1">
    <property type="entry name" value="BLL1576 PROTEIN"/>
    <property type="match status" value="1"/>
</dbReference>
<dbReference type="InterPro" id="IPR004291">
    <property type="entry name" value="Transposase_IS66_central"/>
</dbReference>
<protein>
    <submittedName>
        <fullName evidence="2">Mobile element protein</fullName>
    </submittedName>
</protein>
<accession>A0A3B1BW42</accession>
<feature type="domain" description="Transposase IS66 central" evidence="1">
    <location>
        <begin position="6"/>
        <end position="78"/>
    </location>
</feature>